<evidence type="ECO:0000313" key="3">
    <source>
        <dbReference type="Proteomes" id="UP000078397"/>
    </source>
</evidence>
<dbReference type="RefSeq" id="XP_018135799.1">
    <property type="nucleotide sequence ID" value="XM_018294913.1"/>
</dbReference>
<protein>
    <submittedName>
        <fullName evidence="2">Uncharacterized protein</fullName>
    </submittedName>
</protein>
<name>A0A179EWE9_METCM</name>
<proteinExistence type="predicted"/>
<sequence length="127" mass="14172">MWCSDLDRVEVVAPRAAVIGEHEAGGEDVDAVRRFLSEKTPQHIHKQIKLTEDPLVAPDLVERSHTELPQQEHGAQTFGHRDGQEDQSPVQTRPPKSPPKSIPRVSGLSSSQKNLDYLRAAAPYSYR</sequence>
<dbReference type="EMBL" id="LSBJ02000030">
    <property type="protein sequence ID" value="OAQ57482.1"/>
    <property type="molecule type" value="Genomic_DNA"/>
</dbReference>
<dbReference type="KEGG" id="pchm:VFPPC_17165"/>
<evidence type="ECO:0000256" key="1">
    <source>
        <dbReference type="SAM" id="MobiDB-lite"/>
    </source>
</evidence>
<accession>A0A179EWE9</accession>
<organism evidence="2 3">
    <name type="scientific">Pochonia chlamydosporia 170</name>
    <dbReference type="NCBI Taxonomy" id="1380566"/>
    <lineage>
        <taxon>Eukaryota</taxon>
        <taxon>Fungi</taxon>
        <taxon>Dikarya</taxon>
        <taxon>Ascomycota</taxon>
        <taxon>Pezizomycotina</taxon>
        <taxon>Sordariomycetes</taxon>
        <taxon>Hypocreomycetidae</taxon>
        <taxon>Hypocreales</taxon>
        <taxon>Clavicipitaceae</taxon>
        <taxon>Pochonia</taxon>
    </lineage>
</organism>
<gene>
    <name evidence="2" type="ORF">VFPPC_17165</name>
</gene>
<dbReference type="Proteomes" id="UP000078397">
    <property type="component" value="Unassembled WGS sequence"/>
</dbReference>
<keyword evidence="3" id="KW-1185">Reference proteome</keyword>
<dbReference type="GeneID" id="28858907"/>
<dbReference type="AlphaFoldDB" id="A0A179EWE9"/>
<evidence type="ECO:0000313" key="2">
    <source>
        <dbReference type="EMBL" id="OAQ57482.1"/>
    </source>
</evidence>
<reference evidence="2 3" key="1">
    <citation type="journal article" date="2016" name="PLoS Pathog.">
        <title>Biosynthesis of antibiotic leucinostatins in bio-control fungus Purpureocillium lilacinum and their inhibition on phytophthora revealed by genome mining.</title>
        <authorList>
            <person name="Wang G."/>
            <person name="Liu Z."/>
            <person name="Lin R."/>
            <person name="Li E."/>
            <person name="Mao Z."/>
            <person name="Ling J."/>
            <person name="Yang Y."/>
            <person name="Yin W.B."/>
            <person name="Xie B."/>
        </authorList>
    </citation>
    <scope>NUCLEOTIDE SEQUENCE [LARGE SCALE GENOMIC DNA]</scope>
    <source>
        <strain evidence="2">170</strain>
    </source>
</reference>
<feature type="region of interest" description="Disordered" evidence="1">
    <location>
        <begin position="58"/>
        <end position="127"/>
    </location>
</feature>
<comment type="caution">
    <text evidence="2">The sequence shown here is derived from an EMBL/GenBank/DDBJ whole genome shotgun (WGS) entry which is preliminary data.</text>
</comment>